<organism evidence="2 3">
    <name type="scientific">Pseudonocardia alni</name>
    <name type="common">Amycolata alni</name>
    <dbReference type="NCBI Taxonomy" id="33907"/>
    <lineage>
        <taxon>Bacteria</taxon>
        <taxon>Bacillati</taxon>
        <taxon>Actinomycetota</taxon>
        <taxon>Actinomycetes</taxon>
        <taxon>Pseudonocardiales</taxon>
        <taxon>Pseudonocardiaceae</taxon>
        <taxon>Pseudonocardia</taxon>
    </lineage>
</organism>
<dbReference type="InterPro" id="IPR008634">
    <property type="entry name" value="Gas-vesicle_GvpO"/>
</dbReference>
<proteinExistence type="predicted"/>
<gene>
    <name evidence="2" type="ORF">ATL51_4927</name>
</gene>
<dbReference type="Proteomes" id="UP000232453">
    <property type="component" value="Unassembled WGS sequence"/>
</dbReference>
<feature type="compositionally biased region" description="Acidic residues" evidence="1">
    <location>
        <begin position="1"/>
        <end position="26"/>
    </location>
</feature>
<accession>A0AA44ZRT8</accession>
<evidence type="ECO:0000313" key="2">
    <source>
        <dbReference type="EMBL" id="PKB33175.1"/>
    </source>
</evidence>
<protein>
    <submittedName>
        <fullName evidence="2">Gas vesicle protein GvpO</fullName>
    </submittedName>
</protein>
<feature type="compositionally biased region" description="Acidic residues" evidence="1">
    <location>
        <begin position="38"/>
        <end position="98"/>
    </location>
</feature>
<reference evidence="2 3" key="1">
    <citation type="submission" date="2017-11" db="EMBL/GenBank/DDBJ databases">
        <title>Sequencing the genomes of 1000 actinobacteria strains.</title>
        <authorList>
            <person name="Klenk H.-P."/>
        </authorList>
    </citation>
    <scope>NUCLEOTIDE SEQUENCE [LARGE SCALE GENOMIC DNA]</scope>
    <source>
        <strain evidence="2 3">DSM 44104</strain>
    </source>
</reference>
<name>A0AA44ZRT8_PSEA5</name>
<evidence type="ECO:0000256" key="1">
    <source>
        <dbReference type="SAM" id="MobiDB-lite"/>
    </source>
</evidence>
<comment type="caution">
    <text evidence="2">The sequence shown here is derived from an EMBL/GenBank/DDBJ whole genome shotgun (WGS) entry which is preliminary data.</text>
</comment>
<evidence type="ECO:0000313" key="3">
    <source>
        <dbReference type="Proteomes" id="UP000232453"/>
    </source>
</evidence>
<feature type="region of interest" description="Disordered" evidence="1">
    <location>
        <begin position="1"/>
        <end position="114"/>
    </location>
</feature>
<feature type="compositionally biased region" description="Basic and acidic residues" evidence="1">
    <location>
        <begin position="27"/>
        <end position="37"/>
    </location>
</feature>
<dbReference type="Pfam" id="PF05800">
    <property type="entry name" value="GvpO"/>
    <property type="match status" value="1"/>
</dbReference>
<sequence length="193" mass="21265">MGDRDEEVLDDTGADDGTGDEADTDTGDDRETDLDSHDEPDDEPDPDPGSEEEGEPEPEGIVDQLGDDEEDGFDEDDSPEDEGPDDEVTEGEEPEDAEPEARPDPPRRRIGARAAARAAVEQIAEMTGRAPEGVTFVRRQDDSWLVGVEVVETERIPDSSDVLAVYEAELDDEAELMSYQRVRRYPRGRGDDD</sequence>
<dbReference type="EMBL" id="PHUJ01000003">
    <property type="protein sequence ID" value="PKB33175.1"/>
    <property type="molecule type" value="Genomic_DNA"/>
</dbReference>
<dbReference type="GO" id="GO:0031412">
    <property type="term" value="P:gas vesicle organization"/>
    <property type="evidence" value="ECO:0007669"/>
    <property type="project" value="InterPro"/>
</dbReference>
<dbReference type="AlphaFoldDB" id="A0AA44ZRT8"/>